<evidence type="ECO:0000313" key="3">
    <source>
        <dbReference type="Proteomes" id="UP000256599"/>
    </source>
</evidence>
<sequence length="137" mass="15068">MGAINNGTTNKASNAAYISYYALSKQETLSGNKVLLALGGARSKGEELLLSAKDSLRETLETFLTCHSKHCEESLRESLKNPSFWHHEGRRSLTEESLLSTRDSSKESLVANSNSSGLKTKDMTKGQHLLAIQREIL</sequence>
<gene>
    <name evidence="2" type="ORF">CQA63_00480</name>
</gene>
<feature type="region of interest" description="Disordered" evidence="1">
    <location>
        <begin position="86"/>
        <end position="121"/>
    </location>
</feature>
<evidence type="ECO:0000256" key="1">
    <source>
        <dbReference type="SAM" id="MobiDB-lite"/>
    </source>
</evidence>
<accession>A0A3D8I799</accession>
<evidence type="ECO:0000313" key="2">
    <source>
        <dbReference type="EMBL" id="RDU61018.1"/>
    </source>
</evidence>
<dbReference type="RefSeq" id="WP_104699243.1">
    <property type="nucleotide sequence ID" value="NZ_FZPP01000003.1"/>
</dbReference>
<protein>
    <submittedName>
        <fullName evidence="2">Uncharacterized protein</fullName>
    </submittedName>
</protein>
<reference evidence="2 3" key="1">
    <citation type="submission" date="2018-04" db="EMBL/GenBank/DDBJ databases">
        <title>Novel Campyloabacter and Helicobacter Species and Strains.</title>
        <authorList>
            <person name="Mannion A.J."/>
            <person name="Shen Z."/>
            <person name="Fox J.G."/>
        </authorList>
    </citation>
    <scope>NUCLEOTIDE SEQUENCE [LARGE SCALE GENOMIC DNA]</scope>
    <source>
        <strain evidence="2 3">MIT 98-6070</strain>
    </source>
</reference>
<organism evidence="2 3">
    <name type="scientific">Helicobacter marmotae</name>
    <dbReference type="NCBI Taxonomy" id="152490"/>
    <lineage>
        <taxon>Bacteria</taxon>
        <taxon>Pseudomonadati</taxon>
        <taxon>Campylobacterota</taxon>
        <taxon>Epsilonproteobacteria</taxon>
        <taxon>Campylobacterales</taxon>
        <taxon>Helicobacteraceae</taxon>
        <taxon>Helicobacter</taxon>
    </lineage>
</organism>
<dbReference type="Proteomes" id="UP000256599">
    <property type="component" value="Unassembled WGS sequence"/>
</dbReference>
<name>A0A3D8I799_9HELI</name>
<dbReference type="EMBL" id="NXLR01000001">
    <property type="protein sequence ID" value="RDU61018.1"/>
    <property type="molecule type" value="Genomic_DNA"/>
</dbReference>
<dbReference type="AlphaFoldDB" id="A0A3D8I799"/>
<proteinExistence type="predicted"/>
<comment type="caution">
    <text evidence="2">The sequence shown here is derived from an EMBL/GenBank/DDBJ whole genome shotgun (WGS) entry which is preliminary data.</text>
</comment>
<keyword evidence="3" id="KW-1185">Reference proteome</keyword>